<evidence type="ECO:0000313" key="1">
    <source>
        <dbReference type="EMBL" id="QDT55924.1"/>
    </source>
</evidence>
<dbReference type="Gene3D" id="3.40.50.10600">
    <property type="entry name" value="SpoIIaa-like domains"/>
    <property type="match status" value="1"/>
</dbReference>
<evidence type="ECO:0000313" key="2">
    <source>
        <dbReference type="Proteomes" id="UP000315700"/>
    </source>
</evidence>
<dbReference type="InParanoid" id="A0A517SIH1"/>
<protein>
    <recommendedName>
        <fullName evidence="3">STAS/SEC14 domain-containing protein</fullName>
    </recommendedName>
</protein>
<keyword evidence="2" id="KW-1185">Reference proteome</keyword>
<sequence>MQHLDFNFDPTSSVLQLRPTSALSADDFAKIVEVVDPHIEATGSLRGIIIETPSFPGWESLGAMMAHFRFVRDHHRKVKKIAVVTDSTFGEIAEKLASHFVAAEIRHFPSGELSQAKEWILAPS</sequence>
<gene>
    <name evidence="1" type="ORF">Pan44_39720</name>
</gene>
<accession>A0A517SIH1</accession>
<dbReference type="KEGG" id="ccos:Pan44_39720"/>
<dbReference type="SUPFAM" id="SSF52091">
    <property type="entry name" value="SpoIIaa-like"/>
    <property type="match status" value="1"/>
</dbReference>
<proteinExistence type="predicted"/>
<dbReference type="AlphaFoldDB" id="A0A517SIH1"/>
<dbReference type="RefSeq" id="WP_145032466.1">
    <property type="nucleotide sequence ID" value="NZ_CP036271.1"/>
</dbReference>
<reference evidence="1 2" key="1">
    <citation type="submission" date="2019-02" db="EMBL/GenBank/DDBJ databases">
        <title>Deep-cultivation of Planctomycetes and their phenomic and genomic characterization uncovers novel biology.</title>
        <authorList>
            <person name="Wiegand S."/>
            <person name="Jogler M."/>
            <person name="Boedeker C."/>
            <person name="Pinto D."/>
            <person name="Vollmers J."/>
            <person name="Rivas-Marin E."/>
            <person name="Kohn T."/>
            <person name="Peeters S.H."/>
            <person name="Heuer A."/>
            <person name="Rast P."/>
            <person name="Oberbeckmann S."/>
            <person name="Bunk B."/>
            <person name="Jeske O."/>
            <person name="Meyerdierks A."/>
            <person name="Storesund J.E."/>
            <person name="Kallscheuer N."/>
            <person name="Luecker S."/>
            <person name="Lage O.M."/>
            <person name="Pohl T."/>
            <person name="Merkel B.J."/>
            <person name="Hornburger P."/>
            <person name="Mueller R.-W."/>
            <person name="Bruemmer F."/>
            <person name="Labrenz M."/>
            <person name="Spormann A.M."/>
            <person name="Op den Camp H."/>
            <person name="Overmann J."/>
            <person name="Amann R."/>
            <person name="Jetten M.S.M."/>
            <person name="Mascher T."/>
            <person name="Medema M.H."/>
            <person name="Devos D.P."/>
            <person name="Kaster A.-K."/>
            <person name="Ovreas L."/>
            <person name="Rohde M."/>
            <person name="Galperin M.Y."/>
            <person name="Jogler C."/>
        </authorList>
    </citation>
    <scope>NUCLEOTIDE SEQUENCE [LARGE SCALE GENOMIC DNA]</scope>
    <source>
        <strain evidence="1 2">Pan44</strain>
    </source>
</reference>
<organism evidence="1 2">
    <name type="scientific">Caulifigura coniformis</name>
    <dbReference type="NCBI Taxonomy" id="2527983"/>
    <lineage>
        <taxon>Bacteria</taxon>
        <taxon>Pseudomonadati</taxon>
        <taxon>Planctomycetota</taxon>
        <taxon>Planctomycetia</taxon>
        <taxon>Planctomycetales</taxon>
        <taxon>Planctomycetaceae</taxon>
        <taxon>Caulifigura</taxon>
    </lineage>
</organism>
<dbReference type="Proteomes" id="UP000315700">
    <property type="component" value="Chromosome"/>
</dbReference>
<dbReference type="InterPro" id="IPR036513">
    <property type="entry name" value="STAS_dom_sf"/>
</dbReference>
<dbReference type="Pfam" id="PF11964">
    <property type="entry name" value="SpoIIAA-like"/>
    <property type="match status" value="1"/>
</dbReference>
<dbReference type="OrthoDB" id="9811577at2"/>
<evidence type="ECO:0008006" key="3">
    <source>
        <dbReference type="Google" id="ProtNLM"/>
    </source>
</evidence>
<dbReference type="InterPro" id="IPR021866">
    <property type="entry name" value="SpoIIAA-like"/>
</dbReference>
<dbReference type="InterPro" id="IPR038396">
    <property type="entry name" value="SpoIIAA-like_sf"/>
</dbReference>
<dbReference type="EMBL" id="CP036271">
    <property type="protein sequence ID" value="QDT55924.1"/>
    <property type="molecule type" value="Genomic_DNA"/>
</dbReference>
<name>A0A517SIH1_9PLAN</name>